<keyword evidence="1" id="KW-1133">Transmembrane helix</keyword>
<feature type="transmembrane region" description="Helical" evidence="1">
    <location>
        <begin position="20"/>
        <end position="42"/>
    </location>
</feature>
<sequence length="130" mass="14811">MATYVSELMVGHYLSMHIIVYMKLSTNGKTITCFFFFIYLYLRACLAIPHNYLHPEDSEKQQKMPKNDKAIKISSFKVKNNLLTDFLSICCLSLATFKALVVVRPCSICKIMVNNGLIELEATCQIDMVS</sequence>
<reference evidence="2 3" key="1">
    <citation type="submission" date="2024-01" db="EMBL/GenBank/DDBJ databases">
        <title>The genomes of 5 underutilized Papilionoideae crops provide insights into root nodulation and disease resistance.</title>
        <authorList>
            <person name="Yuan L."/>
        </authorList>
    </citation>
    <scope>NUCLEOTIDE SEQUENCE [LARGE SCALE GENOMIC DNA]</scope>
    <source>
        <strain evidence="2">LY-2023</strain>
        <tissue evidence="2">Leaf</tissue>
    </source>
</reference>
<evidence type="ECO:0000313" key="2">
    <source>
        <dbReference type="EMBL" id="KAK7316771.1"/>
    </source>
</evidence>
<name>A0AAN9KH66_CLITE</name>
<gene>
    <name evidence="2" type="ORF">RJT34_00482</name>
</gene>
<comment type="caution">
    <text evidence="2">The sequence shown here is derived from an EMBL/GenBank/DDBJ whole genome shotgun (WGS) entry which is preliminary data.</text>
</comment>
<proteinExistence type="predicted"/>
<evidence type="ECO:0000313" key="3">
    <source>
        <dbReference type="Proteomes" id="UP001359559"/>
    </source>
</evidence>
<keyword evidence="3" id="KW-1185">Reference proteome</keyword>
<organism evidence="2 3">
    <name type="scientific">Clitoria ternatea</name>
    <name type="common">Butterfly pea</name>
    <dbReference type="NCBI Taxonomy" id="43366"/>
    <lineage>
        <taxon>Eukaryota</taxon>
        <taxon>Viridiplantae</taxon>
        <taxon>Streptophyta</taxon>
        <taxon>Embryophyta</taxon>
        <taxon>Tracheophyta</taxon>
        <taxon>Spermatophyta</taxon>
        <taxon>Magnoliopsida</taxon>
        <taxon>eudicotyledons</taxon>
        <taxon>Gunneridae</taxon>
        <taxon>Pentapetalae</taxon>
        <taxon>rosids</taxon>
        <taxon>fabids</taxon>
        <taxon>Fabales</taxon>
        <taxon>Fabaceae</taxon>
        <taxon>Papilionoideae</taxon>
        <taxon>50 kb inversion clade</taxon>
        <taxon>NPAAA clade</taxon>
        <taxon>indigoferoid/millettioid clade</taxon>
        <taxon>Phaseoleae</taxon>
        <taxon>Clitoria</taxon>
    </lineage>
</organism>
<feature type="transmembrane region" description="Helical" evidence="1">
    <location>
        <begin position="82"/>
        <end position="103"/>
    </location>
</feature>
<accession>A0AAN9KH66</accession>
<dbReference type="AlphaFoldDB" id="A0AAN9KH66"/>
<keyword evidence="1" id="KW-0472">Membrane</keyword>
<dbReference type="Proteomes" id="UP001359559">
    <property type="component" value="Unassembled WGS sequence"/>
</dbReference>
<protein>
    <submittedName>
        <fullName evidence="2">Uncharacterized protein</fullName>
    </submittedName>
</protein>
<dbReference type="EMBL" id="JAYKXN010000001">
    <property type="protein sequence ID" value="KAK7316771.1"/>
    <property type="molecule type" value="Genomic_DNA"/>
</dbReference>
<keyword evidence="1" id="KW-0812">Transmembrane</keyword>
<evidence type="ECO:0000256" key="1">
    <source>
        <dbReference type="SAM" id="Phobius"/>
    </source>
</evidence>